<sequence length="217" mass="24232">MDKTKTIAALFDFDGVVMDTESQYTIYWNEVGRIFHPEMENFGLLIKGQTLAQIYDRYFKGMDAAQAEITVGLNKFESEMKYEYVPGVADFMKQLRNNGVKIAIVTSSNEKKMANVYSAHPELKSLVDRILTAEMFTRSKPAPDCFLLGAEVFETVPANCVVFEDSFHGLQAGTSAQMAVVGLSTTNPAEAIKDKCNLVIPDFTGFTYKDMISLLEK</sequence>
<dbReference type="PANTHER" id="PTHR18901:SF38">
    <property type="entry name" value="PSEUDOURIDINE-5'-PHOSPHATASE"/>
    <property type="match status" value="1"/>
</dbReference>
<reference evidence="1" key="1">
    <citation type="journal article" date="2021" name="PeerJ">
        <title>Extensive microbial diversity within the chicken gut microbiome revealed by metagenomics and culture.</title>
        <authorList>
            <person name="Gilroy R."/>
            <person name="Ravi A."/>
            <person name="Getino M."/>
            <person name="Pursley I."/>
            <person name="Horton D.L."/>
            <person name="Alikhan N.F."/>
            <person name="Baker D."/>
            <person name="Gharbi K."/>
            <person name="Hall N."/>
            <person name="Watson M."/>
            <person name="Adriaenssens E.M."/>
            <person name="Foster-Nyarko E."/>
            <person name="Jarju S."/>
            <person name="Secka A."/>
            <person name="Antonio M."/>
            <person name="Oren A."/>
            <person name="Chaudhuri R.R."/>
            <person name="La Ragione R."/>
            <person name="Hildebrand F."/>
            <person name="Pallen M.J."/>
        </authorList>
    </citation>
    <scope>NUCLEOTIDE SEQUENCE</scope>
    <source>
        <strain evidence="1">G4-2901</strain>
    </source>
</reference>
<accession>A0A948TB00</accession>
<dbReference type="EMBL" id="JAHLFW010000040">
    <property type="protein sequence ID" value="MBU3837536.1"/>
    <property type="molecule type" value="Genomic_DNA"/>
</dbReference>
<protein>
    <submittedName>
        <fullName evidence="1">HAD family hydrolase</fullName>
    </submittedName>
</protein>
<dbReference type="Gene3D" id="3.40.50.1000">
    <property type="entry name" value="HAD superfamily/HAD-like"/>
    <property type="match status" value="1"/>
</dbReference>
<dbReference type="InterPro" id="IPR023198">
    <property type="entry name" value="PGP-like_dom2"/>
</dbReference>
<dbReference type="Pfam" id="PF13419">
    <property type="entry name" value="HAD_2"/>
    <property type="match status" value="1"/>
</dbReference>
<dbReference type="InterPro" id="IPR006439">
    <property type="entry name" value="HAD-SF_hydro_IA"/>
</dbReference>
<proteinExistence type="predicted"/>
<reference evidence="1" key="2">
    <citation type="submission" date="2021-04" db="EMBL/GenBank/DDBJ databases">
        <authorList>
            <person name="Gilroy R."/>
        </authorList>
    </citation>
    <scope>NUCLEOTIDE SEQUENCE</scope>
    <source>
        <strain evidence="1">G4-2901</strain>
    </source>
</reference>
<dbReference type="Proteomes" id="UP000783796">
    <property type="component" value="Unassembled WGS sequence"/>
</dbReference>
<name>A0A948TB00_9BACT</name>
<dbReference type="SFLD" id="SFLDG01129">
    <property type="entry name" value="C1.5:_HAD__Beta-PGM__Phosphata"/>
    <property type="match status" value="1"/>
</dbReference>
<evidence type="ECO:0000313" key="1">
    <source>
        <dbReference type="EMBL" id="MBU3837536.1"/>
    </source>
</evidence>
<dbReference type="PANTHER" id="PTHR18901">
    <property type="entry name" value="2-DEOXYGLUCOSE-6-PHOSPHATE PHOSPHATASE 2"/>
    <property type="match status" value="1"/>
</dbReference>
<dbReference type="AlphaFoldDB" id="A0A948TB00"/>
<dbReference type="NCBIfam" id="TIGR01509">
    <property type="entry name" value="HAD-SF-IA-v3"/>
    <property type="match status" value="1"/>
</dbReference>
<dbReference type="GO" id="GO:0016787">
    <property type="term" value="F:hydrolase activity"/>
    <property type="evidence" value="ECO:0007669"/>
    <property type="project" value="UniProtKB-KW"/>
</dbReference>
<dbReference type="SUPFAM" id="SSF56784">
    <property type="entry name" value="HAD-like"/>
    <property type="match status" value="1"/>
</dbReference>
<dbReference type="CDD" id="cd07505">
    <property type="entry name" value="HAD_BPGM-like"/>
    <property type="match status" value="1"/>
</dbReference>
<evidence type="ECO:0000313" key="2">
    <source>
        <dbReference type="Proteomes" id="UP000783796"/>
    </source>
</evidence>
<dbReference type="InterPro" id="IPR041492">
    <property type="entry name" value="HAD_2"/>
</dbReference>
<dbReference type="Gene3D" id="1.10.150.240">
    <property type="entry name" value="Putative phosphatase, domain 2"/>
    <property type="match status" value="1"/>
</dbReference>
<organism evidence="1 2">
    <name type="scientific">Candidatus Phocaeicola faecigallinarum</name>
    <dbReference type="NCBI Taxonomy" id="2838732"/>
    <lineage>
        <taxon>Bacteria</taxon>
        <taxon>Pseudomonadati</taxon>
        <taxon>Bacteroidota</taxon>
        <taxon>Bacteroidia</taxon>
        <taxon>Bacteroidales</taxon>
        <taxon>Bacteroidaceae</taxon>
        <taxon>Phocaeicola</taxon>
    </lineage>
</organism>
<dbReference type="SFLD" id="SFLDS00003">
    <property type="entry name" value="Haloacid_Dehalogenase"/>
    <property type="match status" value="1"/>
</dbReference>
<keyword evidence="1" id="KW-0378">Hydrolase</keyword>
<gene>
    <name evidence="1" type="ORF">H9777_04280</name>
</gene>
<comment type="caution">
    <text evidence="1">The sequence shown here is derived from an EMBL/GenBank/DDBJ whole genome shotgun (WGS) entry which is preliminary data.</text>
</comment>
<dbReference type="InterPro" id="IPR036412">
    <property type="entry name" value="HAD-like_sf"/>
</dbReference>
<dbReference type="InterPro" id="IPR023214">
    <property type="entry name" value="HAD_sf"/>
</dbReference>